<dbReference type="Gene3D" id="1.20.1070.10">
    <property type="entry name" value="Rhodopsin 7-helix transmembrane proteins"/>
    <property type="match status" value="1"/>
</dbReference>
<name>A0A0C2H5E2_9BILA</name>
<evidence type="ECO:0000256" key="3">
    <source>
        <dbReference type="ARBA" id="ARBA00022989"/>
    </source>
</evidence>
<feature type="domain" description="G-protein coupled receptors family 1 profile" evidence="6">
    <location>
        <begin position="45"/>
        <end position="104"/>
    </location>
</feature>
<feature type="transmembrane region" description="Helical" evidence="5">
    <location>
        <begin position="28"/>
        <end position="53"/>
    </location>
</feature>
<dbReference type="InterPro" id="IPR017452">
    <property type="entry name" value="GPCR_Rhodpsn_7TM"/>
</dbReference>
<feature type="transmembrane region" description="Helical" evidence="5">
    <location>
        <begin position="65"/>
        <end position="87"/>
    </location>
</feature>
<evidence type="ECO:0000256" key="4">
    <source>
        <dbReference type="ARBA" id="ARBA00023136"/>
    </source>
</evidence>
<evidence type="ECO:0000256" key="1">
    <source>
        <dbReference type="ARBA" id="ARBA00004370"/>
    </source>
</evidence>
<dbReference type="InterPro" id="IPR000276">
    <property type="entry name" value="GPCR_Rhodpsn"/>
</dbReference>
<evidence type="ECO:0000256" key="5">
    <source>
        <dbReference type="SAM" id="Phobius"/>
    </source>
</evidence>
<dbReference type="GO" id="GO:0016020">
    <property type="term" value="C:membrane"/>
    <property type="evidence" value="ECO:0007669"/>
    <property type="project" value="UniProtKB-SubCell"/>
</dbReference>
<evidence type="ECO:0000259" key="6">
    <source>
        <dbReference type="PROSITE" id="PS50262"/>
    </source>
</evidence>
<reference evidence="7 8" key="1">
    <citation type="submission" date="2013-12" db="EMBL/GenBank/DDBJ databases">
        <title>Draft genome of the parsitic nematode Ancylostoma duodenale.</title>
        <authorList>
            <person name="Mitreva M."/>
        </authorList>
    </citation>
    <scope>NUCLEOTIDE SEQUENCE [LARGE SCALE GENOMIC DNA]</scope>
    <source>
        <strain evidence="7 8">Zhejiang</strain>
    </source>
</reference>
<dbReference type="PANTHER" id="PTHR47632:SF1">
    <property type="entry name" value="G-PROTEIN COUPLED RECEPTORS FAMILY 1 PROFILE DOMAIN-CONTAINING PROTEIN"/>
    <property type="match status" value="1"/>
</dbReference>
<dbReference type="OrthoDB" id="10011262at2759"/>
<sequence length="145" mass="16265">MSVDLDNPLIFCNACLGSTDPDYQTYNLAVSGVVLAVVGVIGLIGNILVVSVYTHDDHWKHSTSIYLAALAFSDFFLILTAMFLFVLEAWRHHNHPRKLGFLFCCFMCCACGIHGVVPCSRKNELSSRPPEQLRRLRADAERIMF</sequence>
<gene>
    <name evidence="7" type="ORF">ANCDUO_00599</name>
</gene>
<keyword evidence="4 5" id="KW-0472">Membrane</keyword>
<dbReference type="EMBL" id="KN726228">
    <property type="protein sequence ID" value="KIH69060.1"/>
    <property type="molecule type" value="Genomic_DNA"/>
</dbReference>
<dbReference type="AlphaFoldDB" id="A0A0C2H5E2"/>
<organism evidence="7 8">
    <name type="scientific">Ancylostoma duodenale</name>
    <dbReference type="NCBI Taxonomy" id="51022"/>
    <lineage>
        <taxon>Eukaryota</taxon>
        <taxon>Metazoa</taxon>
        <taxon>Ecdysozoa</taxon>
        <taxon>Nematoda</taxon>
        <taxon>Chromadorea</taxon>
        <taxon>Rhabditida</taxon>
        <taxon>Rhabditina</taxon>
        <taxon>Rhabditomorpha</taxon>
        <taxon>Strongyloidea</taxon>
        <taxon>Ancylostomatidae</taxon>
        <taxon>Ancylostomatinae</taxon>
        <taxon>Ancylostoma</taxon>
    </lineage>
</organism>
<dbReference type="InterPro" id="IPR053326">
    <property type="entry name" value="GPCR1-like"/>
</dbReference>
<protein>
    <recommendedName>
        <fullName evidence="6">G-protein coupled receptors family 1 profile domain-containing protein</fullName>
    </recommendedName>
</protein>
<dbReference type="GO" id="GO:0004930">
    <property type="term" value="F:G protein-coupled receptor activity"/>
    <property type="evidence" value="ECO:0007669"/>
    <property type="project" value="InterPro"/>
</dbReference>
<dbReference type="SUPFAM" id="SSF81321">
    <property type="entry name" value="Family A G protein-coupled receptor-like"/>
    <property type="match status" value="1"/>
</dbReference>
<keyword evidence="8" id="KW-1185">Reference proteome</keyword>
<dbReference type="PRINTS" id="PR00237">
    <property type="entry name" value="GPCRRHODOPSN"/>
</dbReference>
<comment type="subcellular location">
    <subcellularLocation>
        <location evidence="1">Membrane</location>
    </subcellularLocation>
</comment>
<dbReference type="Proteomes" id="UP000054047">
    <property type="component" value="Unassembled WGS sequence"/>
</dbReference>
<evidence type="ECO:0000256" key="2">
    <source>
        <dbReference type="ARBA" id="ARBA00022692"/>
    </source>
</evidence>
<accession>A0A0C2H5E2</accession>
<dbReference type="PROSITE" id="PS50262">
    <property type="entry name" value="G_PROTEIN_RECEP_F1_2"/>
    <property type="match status" value="1"/>
</dbReference>
<keyword evidence="3 5" id="KW-1133">Transmembrane helix</keyword>
<proteinExistence type="predicted"/>
<dbReference type="PANTHER" id="PTHR47632">
    <property type="entry name" value="FMRFAMIDE PEPTIDE RECEPTOR FAMILY-RELATED"/>
    <property type="match status" value="1"/>
</dbReference>
<evidence type="ECO:0000313" key="7">
    <source>
        <dbReference type="EMBL" id="KIH69060.1"/>
    </source>
</evidence>
<evidence type="ECO:0000313" key="8">
    <source>
        <dbReference type="Proteomes" id="UP000054047"/>
    </source>
</evidence>
<feature type="transmembrane region" description="Helical" evidence="5">
    <location>
        <begin position="99"/>
        <end position="119"/>
    </location>
</feature>
<keyword evidence="2 5" id="KW-0812">Transmembrane</keyword>